<sequence>GVLGDIAKFLESVNTWEEVENQFDKFFPHPGGHDEQVESVEKFKGDL</sequence>
<proteinExistence type="predicted"/>
<evidence type="ECO:0000313" key="2">
    <source>
        <dbReference type="EMBL" id="CAG7719035.1"/>
    </source>
</evidence>
<evidence type="ECO:0000313" key="3">
    <source>
        <dbReference type="Proteomes" id="UP000708208"/>
    </source>
</evidence>
<keyword evidence="3" id="KW-1185">Reference proteome</keyword>
<feature type="non-terminal residue" evidence="2">
    <location>
        <position position="47"/>
    </location>
</feature>
<feature type="non-terminal residue" evidence="2">
    <location>
        <position position="1"/>
    </location>
</feature>
<feature type="region of interest" description="Disordered" evidence="1">
    <location>
        <begin position="27"/>
        <end position="47"/>
    </location>
</feature>
<dbReference type="EMBL" id="CAJVCH010058132">
    <property type="protein sequence ID" value="CAG7719035.1"/>
    <property type="molecule type" value="Genomic_DNA"/>
</dbReference>
<reference evidence="2" key="1">
    <citation type="submission" date="2021-06" db="EMBL/GenBank/DDBJ databases">
        <authorList>
            <person name="Hodson N. C."/>
            <person name="Mongue J. A."/>
            <person name="Jaron S. K."/>
        </authorList>
    </citation>
    <scope>NUCLEOTIDE SEQUENCE</scope>
</reference>
<organism evidence="2 3">
    <name type="scientific">Allacma fusca</name>
    <dbReference type="NCBI Taxonomy" id="39272"/>
    <lineage>
        <taxon>Eukaryota</taxon>
        <taxon>Metazoa</taxon>
        <taxon>Ecdysozoa</taxon>
        <taxon>Arthropoda</taxon>
        <taxon>Hexapoda</taxon>
        <taxon>Collembola</taxon>
        <taxon>Symphypleona</taxon>
        <taxon>Sminthuridae</taxon>
        <taxon>Allacma</taxon>
    </lineage>
</organism>
<protein>
    <submittedName>
        <fullName evidence="2">Uncharacterized protein</fullName>
    </submittedName>
</protein>
<accession>A0A8J2JF64</accession>
<dbReference type="AlphaFoldDB" id="A0A8J2JF64"/>
<gene>
    <name evidence="2" type="ORF">AFUS01_LOCUS8379</name>
</gene>
<evidence type="ECO:0000256" key="1">
    <source>
        <dbReference type="SAM" id="MobiDB-lite"/>
    </source>
</evidence>
<name>A0A8J2JF64_9HEXA</name>
<comment type="caution">
    <text evidence="2">The sequence shown here is derived from an EMBL/GenBank/DDBJ whole genome shotgun (WGS) entry which is preliminary data.</text>
</comment>
<dbReference type="Proteomes" id="UP000708208">
    <property type="component" value="Unassembled WGS sequence"/>
</dbReference>